<accession>A0A371EI91</accession>
<gene>
    <name evidence="1" type="ORF">CR513_55544</name>
</gene>
<evidence type="ECO:0000313" key="1">
    <source>
        <dbReference type="EMBL" id="RDX65770.1"/>
    </source>
</evidence>
<keyword evidence="2" id="KW-1185">Reference proteome</keyword>
<dbReference type="AlphaFoldDB" id="A0A371EI91"/>
<comment type="caution">
    <text evidence="1">The sequence shown here is derived from an EMBL/GenBank/DDBJ whole genome shotgun (WGS) entry which is preliminary data.</text>
</comment>
<evidence type="ECO:0000313" key="2">
    <source>
        <dbReference type="Proteomes" id="UP000257109"/>
    </source>
</evidence>
<dbReference type="OrthoDB" id="1400091at2759"/>
<dbReference type="Gene3D" id="2.40.70.10">
    <property type="entry name" value="Acid Proteases"/>
    <property type="match status" value="1"/>
</dbReference>
<dbReference type="InterPro" id="IPR021109">
    <property type="entry name" value="Peptidase_aspartic_dom_sf"/>
</dbReference>
<dbReference type="CDD" id="cd00303">
    <property type="entry name" value="retropepsin_like"/>
    <property type="match status" value="1"/>
</dbReference>
<reference evidence="1" key="1">
    <citation type="submission" date="2018-05" db="EMBL/GenBank/DDBJ databases">
        <title>Draft genome of Mucuna pruriens seed.</title>
        <authorList>
            <person name="Nnadi N.E."/>
            <person name="Vos R."/>
            <person name="Hasami M.H."/>
            <person name="Devisetty U.K."/>
            <person name="Aguiy J.C."/>
        </authorList>
    </citation>
    <scope>NUCLEOTIDE SEQUENCE [LARGE SCALE GENOMIC DNA]</scope>
    <source>
        <strain evidence="1">JCA_2017</strain>
    </source>
</reference>
<dbReference type="PANTHER" id="PTHR33240:SF15">
    <property type="entry name" value="GAG-PRO-LIKE PROTEIN"/>
    <property type="match status" value="1"/>
</dbReference>
<dbReference type="EMBL" id="QJKJ01013744">
    <property type="protein sequence ID" value="RDX65770.1"/>
    <property type="molecule type" value="Genomic_DNA"/>
</dbReference>
<protein>
    <submittedName>
        <fullName evidence="1">Uncharacterized protein</fullName>
    </submittedName>
</protein>
<dbReference type="PANTHER" id="PTHR33240">
    <property type="entry name" value="OS08G0508500 PROTEIN"/>
    <property type="match status" value="1"/>
</dbReference>
<dbReference type="Proteomes" id="UP000257109">
    <property type="component" value="Unassembled WGS sequence"/>
</dbReference>
<name>A0A371EI91_MUCPR</name>
<proteinExistence type="predicted"/>
<organism evidence="1 2">
    <name type="scientific">Mucuna pruriens</name>
    <name type="common">Velvet bean</name>
    <name type="synonym">Dolichos pruriens</name>
    <dbReference type="NCBI Taxonomy" id="157652"/>
    <lineage>
        <taxon>Eukaryota</taxon>
        <taxon>Viridiplantae</taxon>
        <taxon>Streptophyta</taxon>
        <taxon>Embryophyta</taxon>
        <taxon>Tracheophyta</taxon>
        <taxon>Spermatophyta</taxon>
        <taxon>Magnoliopsida</taxon>
        <taxon>eudicotyledons</taxon>
        <taxon>Gunneridae</taxon>
        <taxon>Pentapetalae</taxon>
        <taxon>rosids</taxon>
        <taxon>fabids</taxon>
        <taxon>Fabales</taxon>
        <taxon>Fabaceae</taxon>
        <taxon>Papilionoideae</taxon>
        <taxon>50 kb inversion clade</taxon>
        <taxon>NPAAA clade</taxon>
        <taxon>indigoferoid/millettioid clade</taxon>
        <taxon>Phaseoleae</taxon>
        <taxon>Mucuna</taxon>
    </lineage>
</organism>
<sequence length="177" mass="20242">MIPHKDNHMVMSVVVIEYKVERVLVNQESLANVLYWTTFQKMGLLESKLEECPSTLISLSGKQIEIRGVIHLETTFEVGPSTRTITIKFMVINARTSYNIILGHPTLNKLRAIVSTACLCMKDPVEDKVGVKQADQQVANLRVRDNKRGWKAEVVERRAWVHFLDLDPCLDQEDIRP</sequence>
<feature type="non-terminal residue" evidence="1">
    <location>
        <position position="1"/>
    </location>
</feature>